<dbReference type="PANTHER" id="PTHR22617:SF43">
    <property type="entry name" value="PROTEIN PILI"/>
    <property type="match status" value="1"/>
</dbReference>
<evidence type="ECO:0000313" key="3">
    <source>
        <dbReference type="Proteomes" id="UP000239001"/>
    </source>
</evidence>
<reference evidence="2 3" key="2">
    <citation type="submission" date="2018-03" db="EMBL/GenBank/DDBJ databases">
        <authorList>
            <person name="Keele B.F."/>
        </authorList>
    </citation>
    <scope>NUCLEOTIDE SEQUENCE [LARGE SCALE GENOMIC DNA]</scope>
    <source>
        <strain evidence="2 3">CCALA 016</strain>
    </source>
</reference>
<dbReference type="Pfam" id="PF01584">
    <property type="entry name" value="CheW"/>
    <property type="match status" value="1"/>
</dbReference>
<dbReference type="GO" id="GO:0005829">
    <property type="term" value="C:cytosol"/>
    <property type="evidence" value="ECO:0007669"/>
    <property type="project" value="TreeGrafter"/>
</dbReference>
<dbReference type="GO" id="GO:0006935">
    <property type="term" value="P:chemotaxis"/>
    <property type="evidence" value="ECO:0007669"/>
    <property type="project" value="InterPro"/>
</dbReference>
<feature type="domain" description="CheW-like" evidence="1">
    <location>
        <begin position="1"/>
        <end position="140"/>
    </location>
</feature>
<dbReference type="SUPFAM" id="SSF50341">
    <property type="entry name" value="CheW-like"/>
    <property type="match status" value="1"/>
</dbReference>
<dbReference type="AlphaFoldDB" id="A0A2T1LUN8"/>
<dbReference type="SMART" id="SM00260">
    <property type="entry name" value="CheW"/>
    <property type="match status" value="1"/>
</dbReference>
<dbReference type="InterPro" id="IPR039315">
    <property type="entry name" value="CheW"/>
</dbReference>
<organism evidence="2 3">
    <name type="scientific">Aphanothece hegewaldii CCALA 016</name>
    <dbReference type="NCBI Taxonomy" id="2107694"/>
    <lineage>
        <taxon>Bacteria</taxon>
        <taxon>Bacillati</taxon>
        <taxon>Cyanobacteriota</taxon>
        <taxon>Cyanophyceae</taxon>
        <taxon>Oscillatoriophycideae</taxon>
        <taxon>Chroococcales</taxon>
        <taxon>Aphanothecaceae</taxon>
        <taxon>Aphanothece</taxon>
    </lineage>
</organism>
<protein>
    <submittedName>
        <fullName evidence="2">Chemotaxis protein CheW</fullName>
    </submittedName>
</protein>
<accession>A0A2T1LUN8</accession>
<dbReference type="Proteomes" id="UP000239001">
    <property type="component" value="Unassembled WGS sequence"/>
</dbReference>
<comment type="caution">
    <text evidence="2">The sequence shown here is derived from an EMBL/GenBank/DDBJ whole genome shotgun (WGS) entry which is preliminary data.</text>
</comment>
<sequence length="150" mass="17282">MLLLLFYLGNEIYGLDSSQVVEIIPRVNLRQLYQVPDYVAGLFNYREKFVPVVDLCQLIQNKPSLSCLSTRIIIVNYPTSTNCVQYLGLMAEKVTDTLQTNLTWNDTNNSTYKSWGKLIREEQETIQLLTVESLFPEPEQNWLLEGASQK</sequence>
<dbReference type="EMBL" id="PXOH01000021">
    <property type="protein sequence ID" value="PSF35279.1"/>
    <property type="molecule type" value="Genomic_DNA"/>
</dbReference>
<dbReference type="PANTHER" id="PTHR22617">
    <property type="entry name" value="CHEMOTAXIS SENSOR HISTIDINE KINASE-RELATED"/>
    <property type="match status" value="1"/>
</dbReference>
<gene>
    <name evidence="2" type="ORF">C7H19_17120</name>
</gene>
<dbReference type="OrthoDB" id="9794382at2"/>
<dbReference type="Gene3D" id="2.40.50.180">
    <property type="entry name" value="CheA-289, Domain 4"/>
    <property type="match status" value="1"/>
</dbReference>
<proteinExistence type="predicted"/>
<evidence type="ECO:0000259" key="1">
    <source>
        <dbReference type="PROSITE" id="PS50851"/>
    </source>
</evidence>
<reference evidence="2 3" key="1">
    <citation type="submission" date="2018-03" db="EMBL/GenBank/DDBJ databases">
        <title>The ancient ancestry and fast evolution of plastids.</title>
        <authorList>
            <person name="Moore K.R."/>
            <person name="Magnabosco C."/>
            <person name="Momper L."/>
            <person name="Gold D.A."/>
            <person name="Bosak T."/>
            <person name="Fournier G.P."/>
        </authorList>
    </citation>
    <scope>NUCLEOTIDE SEQUENCE [LARGE SCALE GENOMIC DNA]</scope>
    <source>
        <strain evidence="2 3">CCALA 016</strain>
    </source>
</reference>
<dbReference type="RefSeq" id="WP_106458139.1">
    <property type="nucleotide sequence ID" value="NZ_PXOH01000021.1"/>
</dbReference>
<dbReference type="PROSITE" id="PS50851">
    <property type="entry name" value="CHEW"/>
    <property type="match status" value="1"/>
</dbReference>
<dbReference type="Gene3D" id="2.30.30.40">
    <property type="entry name" value="SH3 Domains"/>
    <property type="match status" value="1"/>
</dbReference>
<dbReference type="InterPro" id="IPR036061">
    <property type="entry name" value="CheW-like_dom_sf"/>
</dbReference>
<keyword evidence="3" id="KW-1185">Reference proteome</keyword>
<dbReference type="InterPro" id="IPR002545">
    <property type="entry name" value="CheW-lke_dom"/>
</dbReference>
<dbReference type="GO" id="GO:0007165">
    <property type="term" value="P:signal transduction"/>
    <property type="evidence" value="ECO:0007669"/>
    <property type="project" value="InterPro"/>
</dbReference>
<evidence type="ECO:0000313" key="2">
    <source>
        <dbReference type="EMBL" id="PSF35279.1"/>
    </source>
</evidence>
<name>A0A2T1LUN8_9CHRO</name>